<evidence type="ECO:0000259" key="1">
    <source>
        <dbReference type="SMART" id="SM00530"/>
    </source>
</evidence>
<evidence type="ECO:0000313" key="2">
    <source>
        <dbReference type="EMBL" id="UYM07139.1"/>
    </source>
</evidence>
<dbReference type="Gene3D" id="3.30.450.180">
    <property type="match status" value="1"/>
</dbReference>
<dbReference type="EMBL" id="CP094970">
    <property type="protein sequence ID" value="UYM07139.1"/>
    <property type="molecule type" value="Genomic_DNA"/>
</dbReference>
<sequence>MPSASDSRRTSLAEFLRTRRERITPDDVGLPSGGRRRTPGLRREEVAQLAGVGVTWYTWLEQGRRINASVQVLDAIARTLRMDPQERWHLLQLAGVAVSAETSVTAVPDSVEAILRQLEPFPACVLSERYDILAYNRAYRFMVGDLDTVDPSERNHAWLFFTNAYWGGMCLNRGPAARHLVNMLRAAMAPHLDDPLWTSLVSRLREASEEFDALWKRHDVTSLALPEKSFRSPYGDLHLRGTRMSVGVDGLNRMLVYSPRDDETIARLERLCAEGVPADTRTPQPATAG</sequence>
<dbReference type="Pfam" id="PF13560">
    <property type="entry name" value="HTH_31"/>
    <property type="match status" value="1"/>
</dbReference>
<dbReference type="InterPro" id="IPR041413">
    <property type="entry name" value="MLTR_LBD"/>
</dbReference>
<feature type="domain" description="HTH cro/C1-type" evidence="1">
    <location>
        <begin position="15"/>
        <end position="87"/>
    </location>
</feature>
<dbReference type="SMART" id="SM00530">
    <property type="entry name" value="HTH_XRE"/>
    <property type="match status" value="1"/>
</dbReference>
<dbReference type="RefSeq" id="WP_271636084.1">
    <property type="nucleotide sequence ID" value="NZ_CP094970.1"/>
</dbReference>
<protein>
    <submittedName>
        <fullName evidence="2">Helix-turn-helix transcriptional regulator</fullName>
    </submittedName>
</protein>
<dbReference type="KEGG" id="sgrg:L0C25_08695"/>
<dbReference type="InterPro" id="IPR001387">
    <property type="entry name" value="Cro/C1-type_HTH"/>
</dbReference>
<reference evidence="2" key="1">
    <citation type="submission" date="2022-01" db="EMBL/GenBank/DDBJ databases">
        <title>Nocardioidaceae gen. sp. A5X3R13.</title>
        <authorList>
            <person name="Lopez Marin M.A."/>
            <person name="Uhlik O."/>
        </authorList>
    </citation>
    <scope>NUCLEOTIDE SEQUENCE</scope>
    <source>
        <strain evidence="2">A5X3R13</strain>
    </source>
</reference>
<name>A0AA46YN09_9ACTN</name>
<evidence type="ECO:0000313" key="3">
    <source>
        <dbReference type="Proteomes" id="UP001164390"/>
    </source>
</evidence>
<accession>A0AA46YN09</accession>
<organism evidence="2 3">
    <name type="scientific">Solicola gregarius</name>
    <dbReference type="NCBI Taxonomy" id="2908642"/>
    <lineage>
        <taxon>Bacteria</taxon>
        <taxon>Bacillati</taxon>
        <taxon>Actinomycetota</taxon>
        <taxon>Actinomycetes</taxon>
        <taxon>Propionibacteriales</taxon>
        <taxon>Nocardioidaceae</taxon>
        <taxon>Solicola</taxon>
    </lineage>
</organism>
<dbReference type="AlphaFoldDB" id="A0AA46YN09"/>
<dbReference type="SUPFAM" id="SSF47413">
    <property type="entry name" value="lambda repressor-like DNA-binding domains"/>
    <property type="match status" value="1"/>
</dbReference>
<gene>
    <name evidence="2" type="ORF">L0C25_08695</name>
</gene>
<dbReference type="PANTHER" id="PTHR35010:SF2">
    <property type="entry name" value="BLL4672 PROTEIN"/>
    <property type="match status" value="1"/>
</dbReference>
<dbReference type="Proteomes" id="UP001164390">
    <property type="component" value="Chromosome"/>
</dbReference>
<dbReference type="Pfam" id="PF17765">
    <property type="entry name" value="MLTR_LBD"/>
    <property type="match status" value="1"/>
</dbReference>
<dbReference type="PANTHER" id="PTHR35010">
    <property type="entry name" value="BLL4672 PROTEIN-RELATED"/>
    <property type="match status" value="1"/>
</dbReference>
<dbReference type="CDD" id="cd00093">
    <property type="entry name" value="HTH_XRE"/>
    <property type="match status" value="1"/>
</dbReference>
<keyword evidence="3" id="KW-1185">Reference proteome</keyword>
<proteinExistence type="predicted"/>
<dbReference type="InterPro" id="IPR010982">
    <property type="entry name" value="Lambda_DNA-bd_dom_sf"/>
</dbReference>
<dbReference type="GO" id="GO:0003677">
    <property type="term" value="F:DNA binding"/>
    <property type="evidence" value="ECO:0007669"/>
    <property type="project" value="InterPro"/>
</dbReference>
<dbReference type="Gene3D" id="1.10.260.40">
    <property type="entry name" value="lambda repressor-like DNA-binding domains"/>
    <property type="match status" value="1"/>
</dbReference>